<evidence type="ECO:0000313" key="3">
    <source>
        <dbReference type="Proteomes" id="UP000663880"/>
    </source>
</evidence>
<comment type="caution">
    <text evidence="2">The sequence shown here is derived from an EMBL/GenBank/DDBJ whole genome shotgun (WGS) entry which is preliminary data.</text>
</comment>
<proteinExistence type="predicted"/>
<accession>A0A821QT13</accession>
<keyword evidence="1" id="KW-0812">Transmembrane</keyword>
<feature type="transmembrane region" description="Helical" evidence="1">
    <location>
        <begin position="128"/>
        <end position="148"/>
    </location>
</feature>
<evidence type="ECO:0000256" key="1">
    <source>
        <dbReference type="SAM" id="Phobius"/>
    </source>
</evidence>
<name>A0A821QT13_9NEOP</name>
<gene>
    <name evidence="2" type="ORF">PMACD_LOCUS5350</name>
</gene>
<keyword evidence="3" id="KW-1185">Reference proteome</keyword>
<organism evidence="2 3">
    <name type="scientific">Pieris macdunnoughi</name>
    <dbReference type="NCBI Taxonomy" id="345717"/>
    <lineage>
        <taxon>Eukaryota</taxon>
        <taxon>Metazoa</taxon>
        <taxon>Ecdysozoa</taxon>
        <taxon>Arthropoda</taxon>
        <taxon>Hexapoda</taxon>
        <taxon>Insecta</taxon>
        <taxon>Pterygota</taxon>
        <taxon>Neoptera</taxon>
        <taxon>Endopterygota</taxon>
        <taxon>Lepidoptera</taxon>
        <taxon>Glossata</taxon>
        <taxon>Ditrysia</taxon>
        <taxon>Papilionoidea</taxon>
        <taxon>Pieridae</taxon>
        <taxon>Pierinae</taxon>
        <taxon>Pieris</taxon>
    </lineage>
</organism>
<sequence>MSSSPASGVLAVGAIVRVRRKPPRFGSCTQGERGCVAASPLGPVFCGPHGPPSVAHLYVVPPGALRGGKDEPTWPCCFSRYVRVAARLAFAIVNNLYCIPAYVVWMMALRLARPLYAPLYWRIEGLMYHWLLAMVSLWTWTAGYENLYKAVNGTMVFRQNRLRSVLTLCYTYIASCARGRSMTAPYQLGMLPHSSKHAFRVANLHVAGF</sequence>
<dbReference type="Proteomes" id="UP000663880">
    <property type="component" value="Unassembled WGS sequence"/>
</dbReference>
<dbReference type="EMBL" id="CAJOBZ010000010">
    <property type="protein sequence ID" value="CAF4831361.1"/>
    <property type="molecule type" value="Genomic_DNA"/>
</dbReference>
<keyword evidence="1" id="KW-1133">Transmembrane helix</keyword>
<keyword evidence="1" id="KW-0472">Membrane</keyword>
<dbReference type="OrthoDB" id="5920068at2759"/>
<evidence type="ECO:0000313" key="2">
    <source>
        <dbReference type="EMBL" id="CAF4831361.1"/>
    </source>
</evidence>
<protein>
    <submittedName>
        <fullName evidence="2">Uncharacterized protein</fullName>
    </submittedName>
</protein>
<dbReference type="AlphaFoldDB" id="A0A821QT13"/>
<reference evidence="2" key="1">
    <citation type="submission" date="2021-02" db="EMBL/GenBank/DDBJ databases">
        <authorList>
            <person name="Steward A R."/>
        </authorList>
    </citation>
    <scope>NUCLEOTIDE SEQUENCE</scope>
</reference>
<feature type="transmembrane region" description="Helical" evidence="1">
    <location>
        <begin position="88"/>
        <end position="108"/>
    </location>
</feature>